<dbReference type="SUPFAM" id="SSF54675">
    <property type="entry name" value="Nicotinate/Quinolinate PRTase N-terminal domain-like"/>
    <property type="match status" value="1"/>
</dbReference>
<name>A0A173XLK7_9CLOT</name>
<dbReference type="PANTHER" id="PTHR32179">
    <property type="entry name" value="NICOTINATE-NUCLEOTIDE PYROPHOSPHORYLASE [CARBOXYLATING]"/>
    <property type="match status" value="1"/>
</dbReference>
<keyword evidence="7 12" id="KW-0328">Glycosyltransferase</keyword>
<dbReference type="AlphaFoldDB" id="A0A173XLK7"/>
<feature type="domain" description="Quinolinate phosphoribosyl transferase C-terminal" evidence="13">
    <location>
        <begin position="109"/>
        <end position="274"/>
    </location>
</feature>
<gene>
    <name evidence="15" type="primary">nadC</name>
    <name evidence="15" type="ORF">ERS852470_00135</name>
</gene>
<proteinExistence type="inferred from homology"/>
<dbReference type="GO" id="GO:0004514">
    <property type="term" value="F:nicotinate-nucleotide diphosphorylase (carboxylating) activity"/>
    <property type="evidence" value="ECO:0007669"/>
    <property type="project" value="UniProtKB-EC"/>
</dbReference>
<accession>A0A173XLK7</accession>
<dbReference type="GO" id="GO:0034213">
    <property type="term" value="P:quinolinate catabolic process"/>
    <property type="evidence" value="ECO:0007669"/>
    <property type="project" value="TreeGrafter"/>
</dbReference>
<dbReference type="EMBL" id="CYZV01000001">
    <property type="protein sequence ID" value="CUN52559.1"/>
    <property type="molecule type" value="Genomic_DNA"/>
</dbReference>
<dbReference type="Pfam" id="PF01729">
    <property type="entry name" value="QRPTase_C"/>
    <property type="match status" value="1"/>
</dbReference>
<evidence type="ECO:0000256" key="8">
    <source>
        <dbReference type="ARBA" id="ARBA00022679"/>
    </source>
</evidence>
<organism evidence="15 16">
    <name type="scientific">Clostridium disporicum</name>
    <dbReference type="NCBI Taxonomy" id="84024"/>
    <lineage>
        <taxon>Bacteria</taxon>
        <taxon>Bacillati</taxon>
        <taxon>Bacillota</taxon>
        <taxon>Clostridia</taxon>
        <taxon>Eubacteriales</taxon>
        <taxon>Clostridiaceae</taxon>
        <taxon>Clostridium</taxon>
    </lineage>
</organism>
<dbReference type="Pfam" id="PF02749">
    <property type="entry name" value="QRPTase_N"/>
    <property type="match status" value="1"/>
</dbReference>
<dbReference type="InterPro" id="IPR004393">
    <property type="entry name" value="NadC"/>
</dbReference>
<evidence type="ECO:0000313" key="16">
    <source>
        <dbReference type="Proteomes" id="UP000095558"/>
    </source>
</evidence>
<dbReference type="InterPro" id="IPR022412">
    <property type="entry name" value="Quinolinate_PRibosylTrfase_N"/>
</dbReference>
<dbReference type="PANTHER" id="PTHR32179:SF3">
    <property type="entry name" value="NICOTINATE-NUCLEOTIDE PYROPHOSPHORYLASE [CARBOXYLATING]"/>
    <property type="match status" value="1"/>
</dbReference>
<keyword evidence="8 12" id="KW-0808">Transferase</keyword>
<evidence type="ECO:0000256" key="2">
    <source>
        <dbReference type="ARBA" id="ARBA00004893"/>
    </source>
</evidence>
<dbReference type="Gene3D" id="3.90.1170.20">
    <property type="entry name" value="Quinolinate phosphoribosyl transferase, N-terminal domain"/>
    <property type="match status" value="1"/>
</dbReference>
<evidence type="ECO:0000256" key="7">
    <source>
        <dbReference type="ARBA" id="ARBA00022676"/>
    </source>
</evidence>
<dbReference type="InterPro" id="IPR002638">
    <property type="entry name" value="Quinolinate_PRibosylTrfase_C"/>
</dbReference>
<evidence type="ECO:0000256" key="11">
    <source>
        <dbReference type="ARBA" id="ARBA00069173"/>
    </source>
</evidence>
<protein>
    <recommendedName>
        <fullName evidence="11">Probable nicotinate-nucleotide pyrophosphorylase [carboxylating]</fullName>
        <ecNumber evidence="5">2.4.2.19</ecNumber>
    </recommendedName>
    <alternativeName>
        <fullName evidence="9">Quinolinate phosphoribosyltransferase [decarboxylating]</fullName>
    </alternativeName>
</protein>
<evidence type="ECO:0000256" key="3">
    <source>
        <dbReference type="ARBA" id="ARBA00009400"/>
    </source>
</evidence>
<comment type="pathway">
    <text evidence="2">Cofactor biosynthesis; NAD(+) biosynthesis; nicotinate D-ribonucleotide from quinolinate: step 1/1.</text>
</comment>
<dbReference type="EC" id="2.4.2.19" evidence="5"/>
<dbReference type="FunFam" id="3.90.1170.20:FF:000001">
    <property type="entry name" value="Nicotinate-nucleotide diphosphorylase (Carboxylating)"/>
    <property type="match status" value="1"/>
</dbReference>
<dbReference type="Gene3D" id="3.20.20.70">
    <property type="entry name" value="Aldolase class I"/>
    <property type="match status" value="1"/>
</dbReference>
<evidence type="ECO:0000313" key="15">
    <source>
        <dbReference type="EMBL" id="CUN52559.1"/>
    </source>
</evidence>
<dbReference type="FunFam" id="3.20.20.70:FF:000030">
    <property type="entry name" value="Nicotinate-nucleotide pyrophosphorylase, carboxylating"/>
    <property type="match status" value="1"/>
</dbReference>
<dbReference type="Proteomes" id="UP000095558">
    <property type="component" value="Unassembled WGS sequence"/>
</dbReference>
<evidence type="ECO:0000256" key="12">
    <source>
        <dbReference type="PIRNR" id="PIRNR006250"/>
    </source>
</evidence>
<dbReference type="InterPro" id="IPR036068">
    <property type="entry name" value="Nicotinate_pribotase-like_C"/>
</dbReference>
<dbReference type="InterPro" id="IPR027277">
    <property type="entry name" value="NadC/ModD"/>
</dbReference>
<evidence type="ECO:0000256" key="6">
    <source>
        <dbReference type="ARBA" id="ARBA00022642"/>
    </source>
</evidence>
<dbReference type="GO" id="GO:0009435">
    <property type="term" value="P:NAD+ biosynthetic process"/>
    <property type="evidence" value="ECO:0007669"/>
    <property type="project" value="UniProtKB-UniPathway"/>
</dbReference>
<evidence type="ECO:0000256" key="4">
    <source>
        <dbReference type="ARBA" id="ARBA00011218"/>
    </source>
</evidence>
<evidence type="ECO:0000256" key="9">
    <source>
        <dbReference type="ARBA" id="ARBA00033102"/>
    </source>
</evidence>
<dbReference type="NCBIfam" id="TIGR00078">
    <property type="entry name" value="nadC"/>
    <property type="match status" value="1"/>
</dbReference>
<dbReference type="RefSeq" id="WP_055274887.1">
    <property type="nucleotide sequence ID" value="NZ_CYYT01000068.1"/>
</dbReference>
<dbReference type="CDD" id="cd01572">
    <property type="entry name" value="QPRTase"/>
    <property type="match status" value="1"/>
</dbReference>
<comment type="function">
    <text evidence="1">Involved in the catabolism of quinolinic acid (QA).</text>
</comment>
<evidence type="ECO:0000256" key="5">
    <source>
        <dbReference type="ARBA" id="ARBA00011944"/>
    </source>
</evidence>
<comment type="subunit">
    <text evidence="4">Hexamer formed by 3 homodimers.</text>
</comment>
<dbReference type="InterPro" id="IPR037128">
    <property type="entry name" value="Quinolinate_PRibosylTase_N_sf"/>
</dbReference>
<dbReference type="OrthoDB" id="9782546at2"/>
<evidence type="ECO:0000259" key="14">
    <source>
        <dbReference type="Pfam" id="PF02749"/>
    </source>
</evidence>
<dbReference type="GO" id="GO:0005737">
    <property type="term" value="C:cytoplasm"/>
    <property type="evidence" value="ECO:0007669"/>
    <property type="project" value="TreeGrafter"/>
</dbReference>
<dbReference type="SUPFAM" id="SSF51690">
    <property type="entry name" value="Nicotinate/Quinolinate PRTase C-terminal domain-like"/>
    <property type="match status" value="1"/>
</dbReference>
<evidence type="ECO:0000259" key="13">
    <source>
        <dbReference type="Pfam" id="PF01729"/>
    </source>
</evidence>
<reference evidence="15 16" key="1">
    <citation type="submission" date="2015-09" db="EMBL/GenBank/DDBJ databases">
        <authorList>
            <consortium name="Pathogen Informatics"/>
        </authorList>
    </citation>
    <scope>NUCLEOTIDE SEQUENCE [LARGE SCALE GENOMIC DNA]</scope>
    <source>
        <strain evidence="15 16">2789STDY5834855</strain>
    </source>
</reference>
<evidence type="ECO:0000256" key="1">
    <source>
        <dbReference type="ARBA" id="ARBA00003237"/>
    </source>
</evidence>
<sequence>MLNYSIVDKIIKNALEEDIPYGDITASSVITSGSKAKASLIAKEDGIICGLPIFQRVFNLLGEVEFTAFINEGSNITKGDIIGEIQGNALNILMGERVALNLLQKMSGIATLTNKYVSKLKGLNTKLLDTRKTTPNLRILEKYAVKIGGGNNHRFSLSDGILIKDNHIGYAGSIKNAIALAKSNCSFVRKIEVETESKEEVLEALDAGADIIMLDNMTPSQAKEMVELIAGRAITECSGNITLETVRSYALSGVDFISSGELTHSVKAFDISLKNFTRI</sequence>
<feature type="domain" description="Quinolinate phosphoribosyl transferase N-terminal" evidence="14">
    <location>
        <begin position="23"/>
        <end position="107"/>
    </location>
</feature>
<dbReference type="UniPathway" id="UPA00253">
    <property type="reaction ID" value="UER00331"/>
</dbReference>
<keyword evidence="6" id="KW-0662">Pyridine nucleotide biosynthesis</keyword>
<dbReference type="InterPro" id="IPR013785">
    <property type="entry name" value="Aldolase_TIM"/>
</dbReference>
<comment type="similarity">
    <text evidence="3 12">Belongs to the NadC/ModD family.</text>
</comment>
<comment type="catalytic activity">
    <reaction evidence="10">
        <text>nicotinate beta-D-ribonucleotide + CO2 + diphosphate = quinolinate + 5-phospho-alpha-D-ribose 1-diphosphate + 2 H(+)</text>
        <dbReference type="Rhea" id="RHEA:12733"/>
        <dbReference type="ChEBI" id="CHEBI:15378"/>
        <dbReference type="ChEBI" id="CHEBI:16526"/>
        <dbReference type="ChEBI" id="CHEBI:29959"/>
        <dbReference type="ChEBI" id="CHEBI:33019"/>
        <dbReference type="ChEBI" id="CHEBI:57502"/>
        <dbReference type="ChEBI" id="CHEBI:58017"/>
        <dbReference type="EC" id="2.4.2.19"/>
    </reaction>
</comment>
<evidence type="ECO:0000256" key="10">
    <source>
        <dbReference type="ARBA" id="ARBA00047445"/>
    </source>
</evidence>
<dbReference type="PIRSF" id="PIRSF006250">
    <property type="entry name" value="NadC_ModD"/>
    <property type="match status" value="1"/>
</dbReference>